<keyword evidence="2" id="KW-1185">Reference proteome</keyword>
<comment type="caution">
    <text evidence="1">The sequence shown here is derived from an EMBL/GenBank/DDBJ whole genome shotgun (WGS) entry which is preliminary data.</text>
</comment>
<protein>
    <submittedName>
        <fullName evidence="1">Uncharacterized protein</fullName>
    </submittedName>
</protein>
<dbReference type="Proteomes" id="UP000291301">
    <property type="component" value="Unassembled WGS sequence"/>
</dbReference>
<name>A0A4R0PE40_9HYPH</name>
<evidence type="ECO:0000313" key="2">
    <source>
        <dbReference type="Proteomes" id="UP000291301"/>
    </source>
</evidence>
<sequence>MEYYKDVRGVHRGNAEKLVNRLKKLDEEIHDKRVGLLASLVKCKILKSKERAIKENEFLLARAVSDDAIFDSFKRSGSTVGAPIYTRPLRLEYSLYIDGNTNRIYSHLRENYDEFDTRLNMLKQHGLNVKMTSLLRTYNHKEKRRDGKQFEREFYQLYAHKFVFYRQVSSIDSGTRPEIFVRAI</sequence>
<gene>
    <name evidence="1" type="ORF">E0D97_13620</name>
</gene>
<organism evidence="1 2">
    <name type="scientific">Oricola cellulosilytica</name>
    <dbReference type="NCBI Taxonomy" id="1429082"/>
    <lineage>
        <taxon>Bacteria</taxon>
        <taxon>Pseudomonadati</taxon>
        <taxon>Pseudomonadota</taxon>
        <taxon>Alphaproteobacteria</taxon>
        <taxon>Hyphomicrobiales</taxon>
        <taxon>Ahrensiaceae</taxon>
        <taxon>Oricola</taxon>
    </lineage>
</organism>
<dbReference type="RefSeq" id="WP_131569829.1">
    <property type="nucleotide sequence ID" value="NZ_JAINFK010000006.1"/>
</dbReference>
<reference evidence="1 2" key="1">
    <citation type="journal article" date="2015" name="Antonie Van Leeuwenhoek">
        <title>Oricola cellulosilytica gen. nov., sp. nov., a cellulose-degrading bacterium of the family Phyllobacteriaceae isolated from surface seashore water, and emended descriptions of Mesorhizobium loti and Phyllobacterium myrsinacearum.</title>
        <authorList>
            <person name="Hameed A."/>
            <person name="Shahina M."/>
            <person name="Lai W.A."/>
            <person name="Lin S.Y."/>
            <person name="Young L.S."/>
            <person name="Liu Y.C."/>
            <person name="Hsu Y.H."/>
            <person name="Young C.C."/>
        </authorList>
    </citation>
    <scope>NUCLEOTIDE SEQUENCE [LARGE SCALE GENOMIC DNA]</scope>
    <source>
        <strain evidence="1 2">KCTC 52183</strain>
    </source>
</reference>
<evidence type="ECO:0000313" key="1">
    <source>
        <dbReference type="EMBL" id="TCD13506.1"/>
    </source>
</evidence>
<dbReference type="AlphaFoldDB" id="A0A4R0PE40"/>
<proteinExistence type="predicted"/>
<accession>A0A4R0PE40</accession>
<dbReference type="EMBL" id="SJST01000005">
    <property type="protein sequence ID" value="TCD13506.1"/>
    <property type="molecule type" value="Genomic_DNA"/>
</dbReference>